<dbReference type="AlphaFoldDB" id="A0A2M7TIT7"/>
<sequence length="258" mass="30349">MAKLITFARPLFFQPLRLQRSNNLFSRRKFFLCFADALLFLLDYYKLTGKKERALLPDFYCPDTLKMISRHFAVFFYLTNDDFSIDHESYFSQLKNIKPKLIINYSFLGFILSEEKKKDLAGLITEDTIIIEDYAHHVVDFSDWQPVNKHHYIIDSIRKHSPLLGSHLIGGAMAKAWGKQLNFYKIRCHFLQLVKGLMQYLSIIFNSRKLYDLSDKFFLWQDSVIGNYQDATLGSLGSFYLYNFIDSVKLKARRQQTA</sequence>
<evidence type="ECO:0000313" key="1">
    <source>
        <dbReference type="EMBL" id="PIZ46306.1"/>
    </source>
</evidence>
<dbReference type="InterPro" id="IPR015424">
    <property type="entry name" value="PyrdxlP-dep_Trfase"/>
</dbReference>
<dbReference type="Proteomes" id="UP000228920">
    <property type="component" value="Unassembled WGS sequence"/>
</dbReference>
<name>A0A2M7TIT7_UNCKA</name>
<feature type="non-terminal residue" evidence="1">
    <location>
        <position position="258"/>
    </location>
</feature>
<protein>
    <submittedName>
        <fullName evidence="1">Uncharacterized protein</fullName>
    </submittedName>
</protein>
<dbReference type="EMBL" id="PFNL01000104">
    <property type="protein sequence ID" value="PIZ46306.1"/>
    <property type="molecule type" value="Genomic_DNA"/>
</dbReference>
<dbReference type="SUPFAM" id="SSF53383">
    <property type="entry name" value="PLP-dependent transferases"/>
    <property type="match status" value="1"/>
</dbReference>
<organism evidence="1 2">
    <name type="scientific">candidate division WWE3 bacterium CG_4_10_14_0_2_um_filter_41_14</name>
    <dbReference type="NCBI Taxonomy" id="1975072"/>
    <lineage>
        <taxon>Bacteria</taxon>
        <taxon>Katanobacteria</taxon>
    </lineage>
</organism>
<comment type="caution">
    <text evidence="1">The sequence shown here is derived from an EMBL/GenBank/DDBJ whole genome shotgun (WGS) entry which is preliminary data.</text>
</comment>
<accession>A0A2M7TIT7</accession>
<reference evidence="2" key="1">
    <citation type="submission" date="2017-09" db="EMBL/GenBank/DDBJ databases">
        <title>Depth-based differentiation of microbial function through sediment-hosted aquifers and enrichment of novel symbionts in the deep terrestrial subsurface.</title>
        <authorList>
            <person name="Probst A.J."/>
            <person name="Ladd B."/>
            <person name="Jarett J.K."/>
            <person name="Geller-Mcgrath D.E."/>
            <person name="Sieber C.M.K."/>
            <person name="Emerson J.B."/>
            <person name="Anantharaman K."/>
            <person name="Thomas B.C."/>
            <person name="Malmstrom R."/>
            <person name="Stieglmeier M."/>
            <person name="Klingl A."/>
            <person name="Woyke T."/>
            <person name="Ryan C.M."/>
            <person name="Banfield J.F."/>
        </authorList>
    </citation>
    <scope>NUCLEOTIDE SEQUENCE [LARGE SCALE GENOMIC DNA]</scope>
</reference>
<proteinExistence type="predicted"/>
<gene>
    <name evidence="1" type="ORF">COY32_03505</name>
</gene>
<evidence type="ECO:0000313" key="2">
    <source>
        <dbReference type="Proteomes" id="UP000228920"/>
    </source>
</evidence>